<sequence length="281" mass="32627">MQYIDLGVEKLVLVIPDEYDVELADYGGFILTKDGVSYLPYISVYDIRTVGGEDFDFEQVLEDFTTEASHIEEEVKEVGDKFYYMTELELEDLHIYEYSVLYNNVRFELQLFISQSDVNSELARDYLEEAVQMIEYVGIVLNEDHSSQALTPEELEFIESSVSTLLGANQYELKSVFDSGKALDILQWLFDEQCFDLKDKEYLGKLGLLFGALLRYYYIDFEWVGVEGDLGYEYALQYKDTEVVIFPISLVVSRLEAGEHIQIPRLLDKIFQSVEDQFEEE</sequence>
<proteinExistence type="predicted"/>
<dbReference type="InterPro" id="IPR024266">
    <property type="entry name" value="DUF3806"/>
</dbReference>
<dbReference type="Proteomes" id="UP000069030">
    <property type="component" value="Chromosome"/>
</dbReference>
<dbReference type="EMBL" id="CP013690">
    <property type="protein sequence ID" value="ALU26195.1"/>
    <property type="molecule type" value="Genomic_DNA"/>
</dbReference>
<evidence type="ECO:0000313" key="2">
    <source>
        <dbReference type="EMBL" id="ALU26195.1"/>
    </source>
</evidence>
<evidence type="ECO:0000313" key="3">
    <source>
        <dbReference type="Proteomes" id="UP000069030"/>
    </source>
</evidence>
<gene>
    <name evidence="2" type="ORF">AS202_08560</name>
</gene>
<dbReference type="GeneID" id="66974850"/>
<dbReference type="Pfam" id="PF12713">
    <property type="entry name" value="DUF3806"/>
    <property type="match status" value="1"/>
</dbReference>
<dbReference type="KEGG" id="mod:AS202_08560"/>
<organism evidence="2 3">
    <name type="scientific">Myroides odoratimimus</name>
    <dbReference type="NCBI Taxonomy" id="76832"/>
    <lineage>
        <taxon>Bacteria</taxon>
        <taxon>Pseudomonadati</taxon>
        <taxon>Bacteroidota</taxon>
        <taxon>Flavobacteriia</taxon>
        <taxon>Flavobacteriales</taxon>
        <taxon>Flavobacteriaceae</taxon>
        <taxon>Myroides</taxon>
    </lineage>
</organism>
<dbReference type="Gene3D" id="1.20.120.1090">
    <property type="match status" value="1"/>
</dbReference>
<dbReference type="RefSeq" id="WP_016650188.1">
    <property type="nucleotide sequence ID" value="NZ_CP013690.1"/>
</dbReference>
<name>A0AAI8G4P9_9FLAO</name>
<feature type="domain" description="DUF3806" evidence="1">
    <location>
        <begin position="184"/>
        <end position="263"/>
    </location>
</feature>
<protein>
    <recommendedName>
        <fullName evidence="1">DUF3806 domain-containing protein</fullName>
    </recommendedName>
</protein>
<accession>A0AAI8G4P9</accession>
<reference evidence="2 3" key="1">
    <citation type="journal article" date="2016" name="J. Zhejiang Univ. Sci. B">
        <title>Antibiotic resistance mechanisms of Myroides sp.</title>
        <authorList>
            <person name="Hu S."/>
            <person name="Yuan S."/>
            <person name="Qu H."/>
            <person name="Jiang T."/>
            <person name="Zhou Y."/>
            <person name="Wang M."/>
            <person name="Ming D."/>
        </authorList>
    </citation>
    <scope>NUCLEOTIDE SEQUENCE [LARGE SCALE GENOMIC DNA]</scope>
    <source>
        <strain evidence="2 3">PR63039</strain>
    </source>
</reference>
<evidence type="ECO:0000259" key="1">
    <source>
        <dbReference type="Pfam" id="PF12713"/>
    </source>
</evidence>
<dbReference type="AlphaFoldDB" id="A0AAI8G4P9"/>